<dbReference type="GO" id="GO:0006487">
    <property type="term" value="P:protein N-linked glycosylation"/>
    <property type="evidence" value="ECO:0007669"/>
    <property type="project" value="TreeGrafter"/>
</dbReference>
<dbReference type="PANTHER" id="PTHR31121:SF2">
    <property type="entry name" value="MANNOSYLTRANSFERASE KTR5-RELATED"/>
    <property type="match status" value="1"/>
</dbReference>
<organism evidence="8 9">
    <name type="scientific">Lodderomyces elongisporus (strain ATCC 11503 / CBS 2605 / JCM 1781 / NBRC 1676 / NRRL YB-4239)</name>
    <name type="common">Yeast</name>
    <name type="synonym">Saccharomyces elongisporus</name>
    <dbReference type="NCBI Taxonomy" id="379508"/>
    <lineage>
        <taxon>Eukaryota</taxon>
        <taxon>Fungi</taxon>
        <taxon>Dikarya</taxon>
        <taxon>Ascomycota</taxon>
        <taxon>Saccharomycotina</taxon>
        <taxon>Pichiomycetes</taxon>
        <taxon>Debaryomycetaceae</taxon>
        <taxon>Candida/Lodderomyces clade</taxon>
        <taxon>Lodderomyces</taxon>
    </lineage>
</organism>
<evidence type="ECO:0000256" key="7">
    <source>
        <dbReference type="SAM" id="Phobius"/>
    </source>
</evidence>
<evidence type="ECO:0000256" key="3">
    <source>
        <dbReference type="ARBA" id="ARBA00022676"/>
    </source>
</evidence>
<dbReference type="Proteomes" id="UP000001996">
    <property type="component" value="Unassembled WGS sequence"/>
</dbReference>
<proteinExistence type="inferred from homology"/>
<dbReference type="FunCoup" id="A5E1G2">
    <property type="interactions" value="41"/>
</dbReference>
<evidence type="ECO:0000256" key="5">
    <source>
        <dbReference type="ARBA" id="ARBA00022968"/>
    </source>
</evidence>
<comment type="similarity">
    <text evidence="2">Belongs to the glycosyltransferase 15 family.</text>
</comment>
<reference evidence="8 9" key="1">
    <citation type="journal article" date="2009" name="Nature">
        <title>Evolution of pathogenicity and sexual reproduction in eight Candida genomes.</title>
        <authorList>
            <person name="Butler G."/>
            <person name="Rasmussen M.D."/>
            <person name="Lin M.F."/>
            <person name="Santos M.A."/>
            <person name="Sakthikumar S."/>
            <person name="Munro C.A."/>
            <person name="Rheinbay E."/>
            <person name="Grabherr M."/>
            <person name="Forche A."/>
            <person name="Reedy J.L."/>
            <person name="Agrafioti I."/>
            <person name="Arnaud M.B."/>
            <person name="Bates S."/>
            <person name="Brown A.J."/>
            <person name="Brunke S."/>
            <person name="Costanzo M.C."/>
            <person name="Fitzpatrick D.A."/>
            <person name="de Groot P.W."/>
            <person name="Harris D."/>
            <person name="Hoyer L.L."/>
            <person name="Hube B."/>
            <person name="Klis F.M."/>
            <person name="Kodira C."/>
            <person name="Lennard N."/>
            <person name="Logue M.E."/>
            <person name="Martin R."/>
            <person name="Neiman A.M."/>
            <person name="Nikolaou E."/>
            <person name="Quail M.A."/>
            <person name="Quinn J."/>
            <person name="Santos M.C."/>
            <person name="Schmitzberger F.F."/>
            <person name="Sherlock G."/>
            <person name="Shah P."/>
            <person name="Silverstein K.A."/>
            <person name="Skrzypek M.S."/>
            <person name="Soll D."/>
            <person name="Staggs R."/>
            <person name="Stansfield I."/>
            <person name="Stumpf M.P."/>
            <person name="Sudbery P.E."/>
            <person name="Srikantha T."/>
            <person name="Zeng Q."/>
            <person name="Berman J."/>
            <person name="Berriman M."/>
            <person name="Heitman J."/>
            <person name="Gow N.A."/>
            <person name="Lorenz M.C."/>
            <person name="Birren B.W."/>
            <person name="Kellis M."/>
            <person name="Cuomo C.A."/>
        </authorList>
    </citation>
    <scope>NUCLEOTIDE SEQUENCE [LARGE SCALE GENOMIC DNA]</scope>
    <source>
        <strain evidence="9">ATCC 11503 / BCRC 21390 / CBS 2605 / JCM 1781 / NBRC 1676 / NRRL YB-4239</strain>
    </source>
</reference>
<dbReference type="GO" id="GO:0016020">
    <property type="term" value="C:membrane"/>
    <property type="evidence" value="ECO:0007669"/>
    <property type="project" value="UniProtKB-SubCell"/>
</dbReference>
<dbReference type="GO" id="GO:0000026">
    <property type="term" value="F:alpha-1,2-mannosyltransferase activity"/>
    <property type="evidence" value="ECO:0007669"/>
    <property type="project" value="TreeGrafter"/>
</dbReference>
<dbReference type="OrthoDB" id="439943at2759"/>
<evidence type="ECO:0000256" key="1">
    <source>
        <dbReference type="ARBA" id="ARBA00004606"/>
    </source>
</evidence>
<dbReference type="eggNOG" id="KOG4472">
    <property type="taxonomic scope" value="Eukaryota"/>
</dbReference>
<dbReference type="InterPro" id="IPR029044">
    <property type="entry name" value="Nucleotide-diphossugar_trans"/>
</dbReference>
<dbReference type="PIRSF" id="PIRSF018153">
    <property type="entry name" value="Glyco_trans_15"/>
    <property type="match status" value="1"/>
</dbReference>
<dbReference type="GO" id="GO:0005794">
    <property type="term" value="C:Golgi apparatus"/>
    <property type="evidence" value="ECO:0007669"/>
    <property type="project" value="TreeGrafter"/>
</dbReference>
<dbReference type="AlphaFoldDB" id="A5E1G2"/>
<dbReference type="SUPFAM" id="SSF53448">
    <property type="entry name" value="Nucleotide-diphospho-sugar transferases"/>
    <property type="match status" value="1"/>
</dbReference>
<keyword evidence="3" id="KW-0328">Glycosyltransferase</keyword>
<keyword evidence="7" id="KW-1133">Transmembrane helix</keyword>
<protein>
    <recommendedName>
        <fullName evidence="10">Mannosyltransferase KTR5</fullName>
    </recommendedName>
</protein>
<name>A5E1G2_LODEL</name>
<dbReference type="KEGG" id="lel:PVL30_002939"/>
<evidence type="ECO:0000256" key="2">
    <source>
        <dbReference type="ARBA" id="ARBA00007677"/>
    </source>
</evidence>
<dbReference type="Gene3D" id="3.90.550.10">
    <property type="entry name" value="Spore Coat Polysaccharide Biosynthesis Protein SpsA, Chain A"/>
    <property type="match status" value="1"/>
</dbReference>
<evidence type="ECO:0000256" key="6">
    <source>
        <dbReference type="PIRSR" id="PIRSR018153-1"/>
    </source>
</evidence>
<dbReference type="Pfam" id="PF01793">
    <property type="entry name" value="Glyco_transf_15"/>
    <property type="match status" value="2"/>
</dbReference>
<gene>
    <name evidence="8" type="ORF">LELG_03449</name>
</gene>
<sequence length="567" mass="67102">MLRSNTTPIKNLKYIFRSPKLFPIFLVTFVILFVTLRLRDYIQLHNDPYWINYQIRTPSIQQQEREIKKMTQRRLDTRIDSPFQYGCKAPESLAPGKLGKANAAFVMLCRNSEIEGVLNSIQSMERHFNQWYNYPWIFLNNDEFTEEFKAAVLQHTHSDSDIQFGKIDAQDWDFPNDVDQDELYEWIELQGDRKILYGNMVSYHKMCRFYLGKFYQHPLVKKLDWYWRVEPDVEFFCDLTYDPFLEMEKRGKKYGFNVMLPDLYYSIPGLFRHVQAFIKQRGITPKSSWRLFTHDKRDFLADVGAGEGQENWATPSVYDGMTNEQEIKTEVQDQIYLSKFLHDLKDKDESVFQKYPQIAQRLISESKKSPQLHEDFLHHQEYNLCHFWSNFEMARVDLFTSETYQDLFNYLDKSGGFYKERWGDAPVHSLAVGMMLDLKEIHYFRDIGYRHGTFVHCPANAPGEQLAYEPSTNLPRQFESEHKGGGLSDKPRFNGVGCRCKCPTKYMFRSTPHHDMENLGCMEKWAMFTQNSYRVPKKISVLKWKKRITKMIDLKLKMGGKLGDLVV</sequence>
<dbReference type="GO" id="GO:0000032">
    <property type="term" value="P:cell wall mannoprotein biosynthetic process"/>
    <property type="evidence" value="ECO:0007669"/>
    <property type="project" value="TreeGrafter"/>
</dbReference>
<evidence type="ECO:0008006" key="10">
    <source>
        <dbReference type="Google" id="ProtNLM"/>
    </source>
</evidence>
<keyword evidence="5" id="KW-0735">Signal-anchor</keyword>
<dbReference type="VEuPathDB" id="FungiDB:LELG_03449"/>
<keyword evidence="9" id="KW-1185">Reference proteome</keyword>
<dbReference type="InParanoid" id="A5E1G2"/>
<evidence type="ECO:0000313" key="9">
    <source>
        <dbReference type="Proteomes" id="UP000001996"/>
    </source>
</evidence>
<accession>A5E1G2</accession>
<evidence type="ECO:0000313" key="8">
    <source>
        <dbReference type="EMBL" id="EDK45270.1"/>
    </source>
</evidence>
<feature type="transmembrane region" description="Helical" evidence="7">
    <location>
        <begin position="21"/>
        <end position="38"/>
    </location>
</feature>
<dbReference type="HOGENOM" id="CLU_024327_2_0_1"/>
<keyword evidence="7" id="KW-0472">Membrane</keyword>
<keyword evidence="7" id="KW-0812">Transmembrane</keyword>
<comment type="subcellular location">
    <subcellularLocation>
        <location evidence="1">Membrane</location>
        <topology evidence="1">Single-pass type II membrane protein</topology>
    </subcellularLocation>
</comment>
<keyword evidence="4" id="KW-0808">Transferase</keyword>
<evidence type="ECO:0000256" key="4">
    <source>
        <dbReference type="ARBA" id="ARBA00022679"/>
    </source>
</evidence>
<dbReference type="EMBL" id="CH981527">
    <property type="protein sequence ID" value="EDK45270.1"/>
    <property type="molecule type" value="Genomic_DNA"/>
</dbReference>
<dbReference type="PANTHER" id="PTHR31121">
    <property type="entry name" value="ALPHA-1,2 MANNOSYLTRANSFERASE KTR1"/>
    <property type="match status" value="1"/>
</dbReference>
<dbReference type="OMA" id="YNDFFEM"/>
<dbReference type="InterPro" id="IPR002685">
    <property type="entry name" value="Glyco_trans_15"/>
</dbReference>
<dbReference type="GeneID" id="5232574"/>
<feature type="active site" description="Nucleophile" evidence="6">
    <location>
        <position position="392"/>
    </location>
</feature>